<evidence type="ECO:0000256" key="1">
    <source>
        <dbReference type="SAM" id="Phobius"/>
    </source>
</evidence>
<keyword evidence="1" id="KW-0812">Transmembrane</keyword>
<feature type="transmembrane region" description="Helical" evidence="1">
    <location>
        <begin position="26"/>
        <end position="49"/>
    </location>
</feature>
<dbReference type="AlphaFoldDB" id="E5XM24"/>
<evidence type="ECO:0000313" key="2">
    <source>
        <dbReference type="EMBL" id="EFV14585.2"/>
    </source>
</evidence>
<keyword evidence="1" id="KW-1133">Transmembrane helix</keyword>
<dbReference type="STRING" id="679197.HMPREF9336_00543"/>
<accession>E5XM24</accession>
<name>E5XM24_SEGRC</name>
<keyword evidence="1" id="KW-0472">Membrane</keyword>
<dbReference type="Proteomes" id="UP000004816">
    <property type="component" value="Unassembled WGS sequence"/>
</dbReference>
<sequence>MRGKTTCWRASSLSDRAAPGGRALTAWNAVLLAALSLLSAFEALVGAFYLPLWWDGRPFPVTALVCGALNVAIALAATWASPRAGLLPLAVWLLVCVVCLVPGPGGSRILLFAIADWRAPLFLAAGAIPAVVARRRLRRE</sequence>
<reference evidence="2 3" key="1">
    <citation type="journal article" date="2011" name="Stand. Genomic Sci.">
        <title>High quality draft genome sequence of Segniliparus rugosus CDC 945(T)= (ATCC BAA-974(T)).</title>
        <authorList>
            <person name="Earl A.M."/>
            <person name="Desjardins C.A."/>
            <person name="Fitzgerald M.G."/>
            <person name="Arachchi H.M."/>
            <person name="Zeng Q."/>
            <person name="Mehta T."/>
            <person name="Griggs A."/>
            <person name="Birren B.W."/>
            <person name="Toney N.C."/>
            <person name="Carr J."/>
            <person name="Posey J."/>
            <person name="Butler W.R."/>
        </authorList>
    </citation>
    <scope>NUCLEOTIDE SEQUENCE [LARGE SCALE GENOMIC DNA]</scope>
    <source>
        <strain evidence="3">ATCC BAA-974 / DSM 45345 / CCUG 50838 / CIP 108380 / JCM 13579 / CDC 945</strain>
    </source>
</reference>
<keyword evidence="3" id="KW-1185">Reference proteome</keyword>
<dbReference type="HOGENOM" id="CLU_1958043_0_0_11"/>
<dbReference type="EMBL" id="ACZI02000003">
    <property type="protein sequence ID" value="EFV14585.2"/>
    <property type="molecule type" value="Genomic_DNA"/>
</dbReference>
<feature type="transmembrane region" description="Helical" evidence="1">
    <location>
        <begin position="61"/>
        <end position="79"/>
    </location>
</feature>
<feature type="transmembrane region" description="Helical" evidence="1">
    <location>
        <begin position="109"/>
        <end position="132"/>
    </location>
</feature>
<evidence type="ECO:0000313" key="3">
    <source>
        <dbReference type="Proteomes" id="UP000004816"/>
    </source>
</evidence>
<proteinExistence type="predicted"/>
<organism evidence="2 3">
    <name type="scientific">Segniliparus rugosus (strain ATCC BAA-974 / DSM 45345 / CCUG 50838 / CIP 108380 / JCM 13579 / CDC 945)</name>
    <dbReference type="NCBI Taxonomy" id="679197"/>
    <lineage>
        <taxon>Bacteria</taxon>
        <taxon>Bacillati</taxon>
        <taxon>Actinomycetota</taxon>
        <taxon>Actinomycetes</taxon>
        <taxon>Mycobacteriales</taxon>
        <taxon>Segniliparaceae</taxon>
        <taxon>Segniliparus</taxon>
    </lineage>
</organism>
<feature type="transmembrane region" description="Helical" evidence="1">
    <location>
        <begin position="86"/>
        <end position="103"/>
    </location>
</feature>
<comment type="caution">
    <text evidence="2">The sequence shown here is derived from an EMBL/GenBank/DDBJ whole genome shotgun (WGS) entry which is preliminary data.</text>
</comment>
<gene>
    <name evidence="2" type="ORF">HMPREF9336_00543</name>
</gene>
<protein>
    <submittedName>
        <fullName evidence="2">Uncharacterized protein</fullName>
    </submittedName>
</protein>